<dbReference type="EMBL" id="NHTK01005157">
    <property type="protein sequence ID" value="PPQ82464.1"/>
    <property type="molecule type" value="Genomic_DNA"/>
</dbReference>
<dbReference type="OrthoDB" id="2846732at2759"/>
<dbReference type="STRING" id="181874.A0A409WVA7"/>
<dbReference type="SUPFAM" id="SSF52540">
    <property type="entry name" value="P-loop containing nucleoside triphosphate hydrolases"/>
    <property type="match status" value="1"/>
</dbReference>
<feature type="non-terminal residue" evidence="3">
    <location>
        <position position="295"/>
    </location>
</feature>
<dbReference type="Pfam" id="PF01926">
    <property type="entry name" value="MMR_HSR1"/>
    <property type="match status" value="1"/>
</dbReference>
<dbReference type="InterPro" id="IPR027417">
    <property type="entry name" value="P-loop_NTPase"/>
</dbReference>
<evidence type="ECO:0000256" key="1">
    <source>
        <dbReference type="SAM" id="MobiDB-lite"/>
    </source>
</evidence>
<protein>
    <recommendedName>
        <fullName evidence="2">G domain-containing protein</fullName>
    </recommendedName>
</protein>
<name>A0A409WVA7_9AGAR</name>
<keyword evidence="4" id="KW-1185">Reference proteome</keyword>
<feature type="compositionally biased region" description="Low complexity" evidence="1">
    <location>
        <begin position="58"/>
        <end position="72"/>
    </location>
</feature>
<reference evidence="3 4" key="1">
    <citation type="journal article" date="2018" name="Evol. Lett.">
        <title>Horizontal gene cluster transfer increased hallucinogenic mushroom diversity.</title>
        <authorList>
            <person name="Reynolds H.T."/>
            <person name="Vijayakumar V."/>
            <person name="Gluck-Thaler E."/>
            <person name="Korotkin H.B."/>
            <person name="Matheny P.B."/>
            <person name="Slot J.C."/>
        </authorList>
    </citation>
    <scope>NUCLEOTIDE SEQUENCE [LARGE SCALE GENOMIC DNA]</scope>
    <source>
        <strain evidence="3 4">2629</strain>
    </source>
</reference>
<dbReference type="AlphaFoldDB" id="A0A409WVA7"/>
<dbReference type="Gene3D" id="3.40.50.300">
    <property type="entry name" value="P-loop containing nucleotide triphosphate hydrolases"/>
    <property type="match status" value="1"/>
</dbReference>
<feature type="region of interest" description="Disordered" evidence="1">
    <location>
        <begin position="58"/>
        <end position="77"/>
    </location>
</feature>
<organism evidence="3 4">
    <name type="scientific">Panaeolus cyanescens</name>
    <dbReference type="NCBI Taxonomy" id="181874"/>
    <lineage>
        <taxon>Eukaryota</taxon>
        <taxon>Fungi</taxon>
        <taxon>Dikarya</taxon>
        <taxon>Basidiomycota</taxon>
        <taxon>Agaricomycotina</taxon>
        <taxon>Agaricomycetes</taxon>
        <taxon>Agaricomycetidae</taxon>
        <taxon>Agaricales</taxon>
        <taxon>Agaricineae</taxon>
        <taxon>Galeropsidaceae</taxon>
        <taxon>Panaeolus</taxon>
    </lineage>
</organism>
<sequence length="295" mass="32753">MANLKLTGPVTVRPISAGEKVSPYCPILQYMLTMSVLRIMGPTGAGKSTFIESLAAPSSSSSSTSESNPAPALKISSSGLEGHTQHVTCYKLENVRPTICLIDSPGFADAKISQFEIVSKIQKWMRENGVGFISRILYLHPITATRVAGTHHTAINTFKALTGQDTETSIMVVTTMWNMVYGQGAYERAQSNYEQLQGKVWKVIVNLDLIDQGARIDKFLNTQRSALRILDDVLSSTRTAIFHFEHRNRDQRDRYRTPYGINLYSDLVSRISGLYARRKHLVDEIRKVTVDAGPG</sequence>
<dbReference type="InParanoid" id="A0A409WVA7"/>
<comment type="caution">
    <text evidence="3">The sequence shown here is derived from an EMBL/GenBank/DDBJ whole genome shotgun (WGS) entry which is preliminary data.</text>
</comment>
<dbReference type="CDD" id="cd00882">
    <property type="entry name" value="Ras_like_GTPase"/>
    <property type="match status" value="1"/>
</dbReference>
<evidence type="ECO:0000259" key="2">
    <source>
        <dbReference type="Pfam" id="PF01926"/>
    </source>
</evidence>
<proteinExistence type="predicted"/>
<evidence type="ECO:0000313" key="3">
    <source>
        <dbReference type="EMBL" id="PPQ82464.1"/>
    </source>
</evidence>
<dbReference type="GO" id="GO:0005525">
    <property type="term" value="F:GTP binding"/>
    <property type="evidence" value="ECO:0007669"/>
    <property type="project" value="InterPro"/>
</dbReference>
<gene>
    <name evidence="3" type="ORF">CVT24_002380</name>
</gene>
<dbReference type="InterPro" id="IPR006073">
    <property type="entry name" value="GTP-bd"/>
</dbReference>
<accession>A0A409WVA7</accession>
<dbReference type="Proteomes" id="UP000284842">
    <property type="component" value="Unassembled WGS sequence"/>
</dbReference>
<evidence type="ECO:0000313" key="4">
    <source>
        <dbReference type="Proteomes" id="UP000284842"/>
    </source>
</evidence>
<feature type="domain" description="G" evidence="2">
    <location>
        <begin position="39"/>
        <end position="124"/>
    </location>
</feature>